<gene>
    <name evidence="1" type="ORF">F5Z01DRAFT_693796</name>
</gene>
<sequence length="400" mass="45224">MEDYLELLRAQSPAYARIAQTQRLDRTKVTYVGDQGADYPMIIPFRDDDAWSFAVAYPDCVHWYESRTQAAIPRLDAGARAVVTDWTGPKVSPDGEGDTGIIALLGIARLQQGAPHVSQDVADGQASSFRTHVLAAVACKALEPPDEALASMLLDDQQDEIPSTFFYDALYGCDMDRDDRRALPSTRPQRCDARTWSDDRHIILGNLCEAVRAYRSIQASDRRNLPTLWQSVTGSAIGSVFHERLNAVRFCEEMEGLGTPEDVRQAMSYSVDLECVPKMRGLQKQCEFWRDVCNLRRDWNMGKYVLLLALPTHPPLRQLATASKAQLLRNLKRRLDDETHPLETWLKQSQPLCAAIMTNSLPQKSLLIDIYLIRRHGEIDDADYEMYVNTNPQAKRALPR</sequence>
<dbReference type="RefSeq" id="XP_046114574.1">
    <property type="nucleotide sequence ID" value="XM_046266229.1"/>
</dbReference>
<comment type="caution">
    <text evidence="1">The sequence shown here is derived from an EMBL/GenBank/DDBJ whole genome shotgun (WGS) entry which is preliminary data.</text>
</comment>
<organism evidence="1 2">
    <name type="scientific">Emericellopsis atlantica</name>
    <dbReference type="NCBI Taxonomy" id="2614577"/>
    <lineage>
        <taxon>Eukaryota</taxon>
        <taxon>Fungi</taxon>
        <taxon>Dikarya</taxon>
        <taxon>Ascomycota</taxon>
        <taxon>Pezizomycotina</taxon>
        <taxon>Sordariomycetes</taxon>
        <taxon>Hypocreomycetidae</taxon>
        <taxon>Hypocreales</taxon>
        <taxon>Bionectriaceae</taxon>
        <taxon>Emericellopsis</taxon>
    </lineage>
</organism>
<protein>
    <submittedName>
        <fullName evidence="1">Uncharacterized protein</fullName>
    </submittedName>
</protein>
<proteinExistence type="predicted"/>
<dbReference type="OrthoDB" id="5242192at2759"/>
<dbReference type="Proteomes" id="UP000887229">
    <property type="component" value="Unassembled WGS sequence"/>
</dbReference>
<accession>A0A9P8CL57</accession>
<keyword evidence="2" id="KW-1185">Reference proteome</keyword>
<dbReference type="EMBL" id="MU251275">
    <property type="protein sequence ID" value="KAG9250650.1"/>
    <property type="molecule type" value="Genomic_DNA"/>
</dbReference>
<dbReference type="AlphaFoldDB" id="A0A9P8CL57"/>
<reference evidence="1" key="1">
    <citation type="journal article" date="2021" name="IMA Fungus">
        <title>Genomic characterization of three marine fungi, including Emericellopsis atlantica sp. nov. with signatures of a generalist lifestyle and marine biomass degradation.</title>
        <authorList>
            <person name="Hagestad O.C."/>
            <person name="Hou L."/>
            <person name="Andersen J.H."/>
            <person name="Hansen E.H."/>
            <person name="Altermark B."/>
            <person name="Li C."/>
            <person name="Kuhnert E."/>
            <person name="Cox R.J."/>
            <person name="Crous P.W."/>
            <person name="Spatafora J.W."/>
            <person name="Lail K."/>
            <person name="Amirebrahimi M."/>
            <person name="Lipzen A."/>
            <person name="Pangilinan J."/>
            <person name="Andreopoulos W."/>
            <person name="Hayes R.D."/>
            <person name="Ng V."/>
            <person name="Grigoriev I.V."/>
            <person name="Jackson S.A."/>
            <person name="Sutton T.D.S."/>
            <person name="Dobson A.D.W."/>
            <person name="Rama T."/>
        </authorList>
    </citation>
    <scope>NUCLEOTIDE SEQUENCE</scope>
    <source>
        <strain evidence="1">TS7</strain>
    </source>
</reference>
<dbReference type="GeneID" id="70297132"/>
<name>A0A9P8CL57_9HYPO</name>
<evidence type="ECO:0000313" key="2">
    <source>
        <dbReference type="Proteomes" id="UP000887229"/>
    </source>
</evidence>
<evidence type="ECO:0000313" key="1">
    <source>
        <dbReference type="EMBL" id="KAG9250650.1"/>
    </source>
</evidence>